<proteinExistence type="predicted"/>
<accession>A0AAD7N7M5</accession>
<organism evidence="2 3">
    <name type="scientific">Mycena maculata</name>
    <dbReference type="NCBI Taxonomy" id="230809"/>
    <lineage>
        <taxon>Eukaryota</taxon>
        <taxon>Fungi</taxon>
        <taxon>Dikarya</taxon>
        <taxon>Basidiomycota</taxon>
        <taxon>Agaricomycotina</taxon>
        <taxon>Agaricomycetes</taxon>
        <taxon>Agaricomycetidae</taxon>
        <taxon>Agaricales</taxon>
        <taxon>Marasmiineae</taxon>
        <taxon>Mycenaceae</taxon>
        <taxon>Mycena</taxon>
    </lineage>
</organism>
<keyword evidence="3" id="KW-1185">Reference proteome</keyword>
<feature type="transmembrane region" description="Helical" evidence="1">
    <location>
        <begin position="25"/>
        <end position="48"/>
    </location>
</feature>
<evidence type="ECO:0000256" key="1">
    <source>
        <dbReference type="SAM" id="Phobius"/>
    </source>
</evidence>
<feature type="transmembrane region" description="Helical" evidence="1">
    <location>
        <begin position="69"/>
        <end position="90"/>
    </location>
</feature>
<sequence>MKRVDVVDGFASGNQMGFFMLDDHMYILAHYCAISPAWRGLFLPFVTVQHHRFWLHISLRWYRSRSGLLHLYLLISLLWVLCIFFDWTLLHIDSFSFISV</sequence>
<comment type="caution">
    <text evidence="2">The sequence shown here is derived from an EMBL/GenBank/DDBJ whole genome shotgun (WGS) entry which is preliminary data.</text>
</comment>
<protein>
    <submittedName>
        <fullName evidence="2">Uncharacterized protein</fullName>
    </submittedName>
</protein>
<name>A0AAD7N7M5_9AGAR</name>
<keyword evidence="1" id="KW-0472">Membrane</keyword>
<dbReference type="Proteomes" id="UP001215280">
    <property type="component" value="Unassembled WGS sequence"/>
</dbReference>
<dbReference type="AlphaFoldDB" id="A0AAD7N7M5"/>
<dbReference type="EMBL" id="JARJLG010000087">
    <property type="protein sequence ID" value="KAJ7749055.1"/>
    <property type="molecule type" value="Genomic_DNA"/>
</dbReference>
<keyword evidence="1" id="KW-0812">Transmembrane</keyword>
<evidence type="ECO:0000313" key="3">
    <source>
        <dbReference type="Proteomes" id="UP001215280"/>
    </source>
</evidence>
<evidence type="ECO:0000313" key="2">
    <source>
        <dbReference type="EMBL" id="KAJ7749055.1"/>
    </source>
</evidence>
<reference evidence="2" key="1">
    <citation type="submission" date="2023-03" db="EMBL/GenBank/DDBJ databases">
        <title>Massive genome expansion in bonnet fungi (Mycena s.s.) driven by repeated elements and novel gene families across ecological guilds.</title>
        <authorList>
            <consortium name="Lawrence Berkeley National Laboratory"/>
            <person name="Harder C.B."/>
            <person name="Miyauchi S."/>
            <person name="Viragh M."/>
            <person name="Kuo A."/>
            <person name="Thoen E."/>
            <person name="Andreopoulos B."/>
            <person name="Lu D."/>
            <person name="Skrede I."/>
            <person name="Drula E."/>
            <person name="Henrissat B."/>
            <person name="Morin E."/>
            <person name="Kohler A."/>
            <person name="Barry K."/>
            <person name="LaButti K."/>
            <person name="Morin E."/>
            <person name="Salamov A."/>
            <person name="Lipzen A."/>
            <person name="Mereny Z."/>
            <person name="Hegedus B."/>
            <person name="Baldrian P."/>
            <person name="Stursova M."/>
            <person name="Weitz H."/>
            <person name="Taylor A."/>
            <person name="Grigoriev I.V."/>
            <person name="Nagy L.G."/>
            <person name="Martin F."/>
            <person name="Kauserud H."/>
        </authorList>
    </citation>
    <scope>NUCLEOTIDE SEQUENCE</scope>
    <source>
        <strain evidence="2">CBHHK188m</strain>
    </source>
</reference>
<keyword evidence="1" id="KW-1133">Transmembrane helix</keyword>
<gene>
    <name evidence="2" type="ORF">DFH07DRAFT_559854</name>
</gene>